<dbReference type="InterPro" id="IPR052035">
    <property type="entry name" value="ZnF_BED_domain_contain"/>
</dbReference>
<name>A0A812N1K4_9DINO</name>
<dbReference type="PANTHER" id="PTHR46481:SF10">
    <property type="entry name" value="ZINC FINGER BED DOMAIN-CONTAINING PROTEIN 39"/>
    <property type="match status" value="1"/>
</dbReference>
<evidence type="ECO:0000256" key="1">
    <source>
        <dbReference type="ARBA" id="ARBA00004123"/>
    </source>
</evidence>
<dbReference type="EMBL" id="CAJNDS010002035">
    <property type="protein sequence ID" value="CAE7297401.1"/>
    <property type="molecule type" value="Genomic_DNA"/>
</dbReference>
<evidence type="ECO:0000256" key="4">
    <source>
        <dbReference type="ARBA" id="ARBA00022833"/>
    </source>
</evidence>
<feature type="region of interest" description="Disordered" evidence="6">
    <location>
        <begin position="725"/>
        <end position="746"/>
    </location>
</feature>
<dbReference type="AlphaFoldDB" id="A0A812N1K4"/>
<evidence type="ECO:0000256" key="2">
    <source>
        <dbReference type="ARBA" id="ARBA00022723"/>
    </source>
</evidence>
<keyword evidence="8" id="KW-1185">Reference proteome</keyword>
<dbReference type="GO" id="GO:0008270">
    <property type="term" value="F:zinc ion binding"/>
    <property type="evidence" value="ECO:0007669"/>
    <property type="project" value="UniProtKB-KW"/>
</dbReference>
<dbReference type="PANTHER" id="PTHR46481">
    <property type="entry name" value="ZINC FINGER BED DOMAIN-CONTAINING PROTEIN 4"/>
    <property type="match status" value="1"/>
</dbReference>
<gene>
    <name evidence="7" type="ORF">SNAT2548_LOCUS15658</name>
</gene>
<reference evidence="7" key="1">
    <citation type="submission" date="2021-02" db="EMBL/GenBank/DDBJ databases">
        <authorList>
            <person name="Dougan E. K."/>
            <person name="Rhodes N."/>
            <person name="Thang M."/>
            <person name="Chan C."/>
        </authorList>
    </citation>
    <scope>NUCLEOTIDE SEQUENCE</scope>
</reference>
<evidence type="ECO:0008006" key="9">
    <source>
        <dbReference type="Google" id="ProtNLM"/>
    </source>
</evidence>
<evidence type="ECO:0000256" key="5">
    <source>
        <dbReference type="ARBA" id="ARBA00023242"/>
    </source>
</evidence>
<evidence type="ECO:0000256" key="6">
    <source>
        <dbReference type="SAM" id="MobiDB-lite"/>
    </source>
</evidence>
<comment type="subcellular location">
    <subcellularLocation>
        <location evidence="1">Nucleus</location>
    </subcellularLocation>
</comment>
<dbReference type="OrthoDB" id="414055at2759"/>
<keyword evidence="5" id="KW-0539">Nucleus</keyword>
<sequence length="746" mass="83656">MAPKKRKSLSAADGEQVEQKTQIPEDVLAELRALGHEVDASDLMMPLQLRGVTATALAILEARFVRIFSKKSQKIQLVCRRCSWSSMATGVCRGVEHAVHFANPNPSDVQRYLESRELDYDEKRAKALTEYKKFGSRTNACANPNHVTPQELKVLNAQKHPAAKLWFELLRAPEARAMLPEKQPRPAMDQEGLERLHALSIFQNHQSFMSVESNMTKLFFKNLAPTYKCPTRFKVRDVLDSTAAELEDYKQKLLKQGPFCLCTDGATISGLGFLNVGIMDSGGVCYHLDHISMVHRDSTAAGLAEVLRPYAQHRSVFGICADNAANIQAAIAILAAERQDFVLPLRCMEHGMQLLLKDVRAAIPWLEKATKEVNAAIRTVRRSKKFFGKLKASGLVLQHRRKTRHNSWSTMAVKWVQHRAKVAELLRSEGPEKLGHSARQRKKLQTALLALERRPLEARIRRAVPVMWAVTSASKVFACARLPEALGVWCLLKSRLEEALETCDFKDSGENNGTVELRKNKVRELYARRKEQFCTDMVLAASIFDPRPLFGLEEPDHAHAAFVMARKILPNKFFDSTEVQEACVSDMDDYRAKKGLFRDTDFPTSDAPLSEVIAWWKSRQPSKPLAVMADKFWSCATSQGQCERYWALANRDRCAIRNRLAIDTQSKLQSVAINLWAVVPDMPQPVPPSMSGCLSFTKLSATPSHGICGVQAIIRRDVRAEVQDTFPEDDELSLASSSSSSSDSDE</sequence>
<evidence type="ECO:0000313" key="7">
    <source>
        <dbReference type="EMBL" id="CAE7297401.1"/>
    </source>
</evidence>
<protein>
    <recommendedName>
        <fullName evidence="9">DUF659 domain-containing protein</fullName>
    </recommendedName>
</protein>
<evidence type="ECO:0000313" key="8">
    <source>
        <dbReference type="Proteomes" id="UP000604046"/>
    </source>
</evidence>
<feature type="compositionally biased region" description="Low complexity" evidence="6">
    <location>
        <begin position="733"/>
        <end position="746"/>
    </location>
</feature>
<evidence type="ECO:0000256" key="3">
    <source>
        <dbReference type="ARBA" id="ARBA00022771"/>
    </source>
</evidence>
<accession>A0A812N1K4</accession>
<proteinExistence type="predicted"/>
<dbReference type="InterPro" id="IPR012337">
    <property type="entry name" value="RNaseH-like_sf"/>
</dbReference>
<feature type="region of interest" description="Disordered" evidence="6">
    <location>
        <begin position="1"/>
        <end position="21"/>
    </location>
</feature>
<dbReference type="Proteomes" id="UP000604046">
    <property type="component" value="Unassembled WGS sequence"/>
</dbReference>
<dbReference type="GO" id="GO:0005634">
    <property type="term" value="C:nucleus"/>
    <property type="evidence" value="ECO:0007669"/>
    <property type="project" value="UniProtKB-SubCell"/>
</dbReference>
<keyword evidence="3" id="KW-0863">Zinc-finger</keyword>
<keyword evidence="4" id="KW-0862">Zinc</keyword>
<organism evidence="7 8">
    <name type="scientific">Symbiodinium natans</name>
    <dbReference type="NCBI Taxonomy" id="878477"/>
    <lineage>
        <taxon>Eukaryota</taxon>
        <taxon>Sar</taxon>
        <taxon>Alveolata</taxon>
        <taxon>Dinophyceae</taxon>
        <taxon>Suessiales</taxon>
        <taxon>Symbiodiniaceae</taxon>
        <taxon>Symbiodinium</taxon>
    </lineage>
</organism>
<dbReference type="SUPFAM" id="SSF53098">
    <property type="entry name" value="Ribonuclease H-like"/>
    <property type="match status" value="1"/>
</dbReference>
<comment type="caution">
    <text evidence="7">The sequence shown here is derived from an EMBL/GenBank/DDBJ whole genome shotgun (WGS) entry which is preliminary data.</text>
</comment>
<keyword evidence="2" id="KW-0479">Metal-binding</keyword>